<dbReference type="SUPFAM" id="SSF52172">
    <property type="entry name" value="CheY-like"/>
    <property type="match status" value="1"/>
</dbReference>
<evidence type="ECO:0000313" key="10">
    <source>
        <dbReference type="EMBL" id="BDU74230.1"/>
    </source>
</evidence>
<dbReference type="CDD" id="cd00082">
    <property type="entry name" value="HisKA"/>
    <property type="match status" value="1"/>
</dbReference>
<dbReference type="AlphaFoldDB" id="A0AA48GR86"/>
<feature type="domain" description="PAC" evidence="9">
    <location>
        <begin position="482"/>
        <end position="533"/>
    </location>
</feature>
<keyword evidence="5" id="KW-0812">Transmembrane</keyword>
<dbReference type="InterPro" id="IPR004358">
    <property type="entry name" value="Sig_transdc_His_kin-like_C"/>
</dbReference>
<dbReference type="PANTHER" id="PTHR43065:SF42">
    <property type="entry name" value="TWO-COMPONENT SENSOR PPRA"/>
    <property type="match status" value="1"/>
</dbReference>
<evidence type="ECO:0000259" key="6">
    <source>
        <dbReference type="PROSITE" id="PS50109"/>
    </source>
</evidence>
<dbReference type="Pfam" id="PF00072">
    <property type="entry name" value="Response_reg"/>
    <property type="match status" value="1"/>
</dbReference>
<dbReference type="SUPFAM" id="SSF55785">
    <property type="entry name" value="PYP-like sensor domain (PAS domain)"/>
    <property type="match status" value="2"/>
</dbReference>
<dbReference type="InterPro" id="IPR035965">
    <property type="entry name" value="PAS-like_dom_sf"/>
</dbReference>
<dbReference type="InterPro" id="IPR005467">
    <property type="entry name" value="His_kinase_dom"/>
</dbReference>
<dbReference type="SUPFAM" id="SSF55874">
    <property type="entry name" value="ATPase domain of HSP90 chaperone/DNA topoisomerase II/histidine kinase"/>
    <property type="match status" value="1"/>
</dbReference>
<dbReference type="EC" id="2.7.13.3" evidence="2"/>
<dbReference type="PRINTS" id="PR00344">
    <property type="entry name" value="BCTRLSENSOR"/>
</dbReference>
<evidence type="ECO:0000256" key="1">
    <source>
        <dbReference type="ARBA" id="ARBA00000085"/>
    </source>
</evidence>
<dbReference type="SMART" id="SM00388">
    <property type="entry name" value="HisKA"/>
    <property type="match status" value="1"/>
</dbReference>
<accession>A0AA48GR86</accession>
<evidence type="ECO:0000256" key="3">
    <source>
        <dbReference type="ARBA" id="ARBA00022553"/>
    </source>
</evidence>
<keyword evidence="11" id="KW-1185">Reference proteome</keyword>
<dbReference type="Gene3D" id="1.10.287.130">
    <property type="match status" value="1"/>
</dbReference>
<feature type="domain" description="PAS" evidence="8">
    <location>
        <begin position="416"/>
        <end position="491"/>
    </location>
</feature>
<reference evidence="11" key="1">
    <citation type="journal article" date="2023" name="Int. J. Syst. Evol. Microbiol.">
        <title>Mesoterricola silvestris gen. nov., sp. nov., Mesoterricola sediminis sp. nov., Geothrix oryzae sp. nov., Geothrix edaphica sp. nov., Geothrix rubra sp. nov., and Geothrix limicola sp. nov., six novel members of Acidobacteriota isolated from soils.</title>
        <authorList>
            <person name="Itoh H."/>
            <person name="Sugisawa Y."/>
            <person name="Mise K."/>
            <person name="Xu Z."/>
            <person name="Kuniyasu M."/>
            <person name="Ushijima N."/>
            <person name="Kawano K."/>
            <person name="Kobayashi E."/>
            <person name="Shiratori Y."/>
            <person name="Masuda Y."/>
            <person name="Senoo K."/>
        </authorList>
    </citation>
    <scope>NUCLEOTIDE SEQUENCE [LARGE SCALE GENOMIC DNA]</scope>
    <source>
        <strain evidence="11">W79</strain>
    </source>
</reference>
<gene>
    <name evidence="10" type="ORF">METEAL_34040</name>
</gene>
<dbReference type="PROSITE" id="PS50113">
    <property type="entry name" value="PAC"/>
    <property type="match status" value="1"/>
</dbReference>
<evidence type="ECO:0000259" key="9">
    <source>
        <dbReference type="PROSITE" id="PS50113"/>
    </source>
</evidence>
<dbReference type="SMART" id="SM00448">
    <property type="entry name" value="REC"/>
    <property type="match status" value="1"/>
</dbReference>
<dbReference type="Gene3D" id="3.30.565.10">
    <property type="entry name" value="Histidine kinase-like ATPase, C-terminal domain"/>
    <property type="match status" value="1"/>
</dbReference>
<evidence type="ECO:0000259" key="7">
    <source>
        <dbReference type="PROSITE" id="PS50110"/>
    </source>
</evidence>
<name>A0AA48GR86_9BACT</name>
<feature type="transmembrane region" description="Helical" evidence="5">
    <location>
        <begin position="88"/>
        <end position="107"/>
    </location>
</feature>
<dbReference type="Pfam" id="PF02518">
    <property type="entry name" value="HATPase_c"/>
    <property type="match status" value="1"/>
</dbReference>
<comment type="catalytic activity">
    <reaction evidence="1">
        <text>ATP + protein L-histidine = ADP + protein N-phospho-L-histidine.</text>
        <dbReference type="EC" id="2.7.13.3"/>
    </reaction>
</comment>
<dbReference type="PROSITE" id="PS50109">
    <property type="entry name" value="HIS_KIN"/>
    <property type="match status" value="1"/>
</dbReference>
<dbReference type="Gene3D" id="3.40.50.2300">
    <property type="match status" value="1"/>
</dbReference>
<dbReference type="InterPro" id="IPR036890">
    <property type="entry name" value="HATPase_C_sf"/>
</dbReference>
<dbReference type="Pfam" id="PF08448">
    <property type="entry name" value="PAS_4"/>
    <property type="match status" value="1"/>
</dbReference>
<dbReference type="PROSITE" id="PS50112">
    <property type="entry name" value="PAS"/>
    <property type="match status" value="1"/>
</dbReference>
<feature type="transmembrane region" description="Helical" evidence="5">
    <location>
        <begin position="51"/>
        <end position="68"/>
    </location>
</feature>
<dbReference type="InterPro" id="IPR011006">
    <property type="entry name" value="CheY-like_superfamily"/>
</dbReference>
<feature type="transmembrane region" description="Helical" evidence="5">
    <location>
        <begin position="12"/>
        <end position="31"/>
    </location>
</feature>
<dbReference type="GO" id="GO:0000155">
    <property type="term" value="F:phosphorelay sensor kinase activity"/>
    <property type="evidence" value="ECO:0007669"/>
    <property type="project" value="InterPro"/>
</dbReference>
<evidence type="ECO:0000313" key="11">
    <source>
        <dbReference type="Proteomes" id="UP001238179"/>
    </source>
</evidence>
<proteinExistence type="predicted"/>
<dbReference type="InterPro" id="IPR036097">
    <property type="entry name" value="HisK_dim/P_sf"/>
</dbReference>
<evidence type="ECO:0000256" key="4">
    <source>
        <dbReference type="PROSITE-ProRule" id="PRU00169"/>
    </source>
</evidence>
<keyword evidence="5" id="KW-1133">Transmembrane helix</keyword>
<dbReference type="EMBL" id="AP027080">
    <property type="protein sequence ID" value="BDU74230.1"/>
    <property type="molecule type" value="Genomic_DNA"/>
</dbReference>
<dbReference type="InterPro" id="IPR000700">
    <property type="entry name" value="PAS-assoc_C"/>
</dbReference>
<dbReference type="PROSITE" id="PS50110">
    <property type="entry name" value="RESPONSE_REGULATORY"/>
    <property type="match status" value="1"/>
</dbReference>
<evidence type="ECO:0000259" key="8">
    <source>
        <dbReference type="PROSITE" id="PS50112"/>
    </source>
</evidence>
<keyword evidence="3 4" id="KW-0597">Phosphoprotein</keyword>
<dbReference type="InterPro" id="IPR001789">
    <property type="entry name" value="Sig_transdc_resp-reg_receiver"/>
</dbReference>
<dbReference type="Proteomes" id="UP001238179">
    <property type="component" value="Chromosome"/>
</dbReference>
<dbReference type="SMART" id="SM00387">
    <property type="entry name" value="HATPase_c"/>
    <property type="match status" value="1"/>
</dbReference>
<dbReference type="KEGG" id="msil:METEAL_34040"/>
<dbReference type="PANTHER" id="PTHR43065">
    <property type="entry name" value="SENSOR HISTIDINE KINASE"/>
    <property type="match status" value="1"/>
</dbReference>
<keyword evidence="5" id="KW-0472">Membrane</keyword>
<dbReference type="InterPro" id="IPR013656">
    <property type="entry name" value="PAS_4"/>
</dbReference>
<dbReference type="SUPFAM" id="SSF47384">
    <property type="entry name" value="Homodimeric domain of signal transducing histidine kinase"/>
    <property type="match status" value="1"/>
</dbReference>
<dbReference type="SMART" id="SM00091">
    <property type="entry name" value="PAS"/>
    <property type="match status" value="2"/>
</dbReference>
<dbReference type="RefSeq" id="WP_316412906.1">
    <property type="nucleotide sequence ID" value="NZ_AP027080.1"/>
</dbReference>
<sequence length="1035" mass="112993">MIPETSPSRGSIAILRVVLYYAGFSAVWILLSDRLVVMVAASADQITTLSTIKGWFFVGVTSLLLYRMMKRVLRPEPSRERRTRVRRFVPPVLILGLVILALAWGGIHQVYRQLELTEAARLQAVADSKALQVSEWVQERRGDVAFASSSRFWSKAYYAWRKSGNAAERARLFGNLETYRDLKGFQVLRVFDDQLTAQTFPPQPSQAPELLEAVKAAMGDRVSRVVGPYRDPGGALRLDFLAPMAPDGDRPGPILVLTVDPASQLYPRFQVWPVPTATGEVVLFRRLGDKVQYLSGSPQNPDGQIQMTQPLEGSELLTAQALRGTAPLGSFIKGKDYNGGLVAGVVQPVRGTDWFLVAKVDQSELYAAGRNQVAVIGLAALLAIFITVLVDRMFRQQRILVQAERDKGLQAERIRALRLLDGIATASSDAIYAKDRAGRYLLFNPEAERAFGMKAADILGKEAQGPGAHEEDSAILLRGSARTLEEVLATPQGPRTFLVTKGPLRDDQGGIMGHYGIAKDITERKLKEQALQDSWLRFRQLFEAAPVPMCILGEGGLMVALNGQFSRTFGFTLEDIGSLAQWLERAWPDPASREQARAWLEARAAAGPGAAPFEATLACLDGEARTVLLSATAIGGEFLLTLSDITERVKAERERQALQAEIQQSQKMESIGRLAGGVAHDFNNMLGVIVANAEVGMLHSAPGKAMDRFEEIKKAAMRSAELTRQLLAFARKQTVSPTVIDLNQAIPGMLQMLSRLIGENITLDYAQRDGLWPVRMDATQVDQILANLAVNARDAIAGVGRMTIHTENRVVRPGEAPPAHPGDFVVLEVSDDGRGMDAEVLSHIFEPFFTTKAVGKGTGLGLATVYGIVKHSGGFIEVRSAPGQGTTFRVHLPRHEGPVEKLPGADAEAPSRGGRECVLVVEDEPMHLDVTVMLLGSLGYRTLAAASPSEALAFLAQPELDIGLLLTDVIMPEMNGRELAERARKMRPGLRCLLMSGYTADIMEHHGVMEGELKVMGKPFSLQDLAREVRAAMDS</sequence>
<dbReference type="InterPro" id="IPR003661">
    <property type="entry name" value="HisK_dim/P_dom"/>
</dbReference>
<feature type="domain" description="Histidine kinase" evidence="6">
    <location>
        <begin position="677"/>
        <end position="896"/>
    </location>
</feature>
<evidence type="ECO:0000256" key="2">
    <source>
        <dbReference type="ARBA" id="ARBA00012438"/>
    </source>
</evidence>
<dbReference type="InterPro" id="IPR003594">
    <property type="entry name" value="HATPase_dom"/>
</dbReference>
<organism evidence="10 11">
    <name type="scientific">Mesoterricola silvestris</name>
    <dbReference type="NCBI Taxonomy" id="2927979"/>
    <lineage>
        <taxon>Bacteria</taxon>
        <taxon>Pseudomonadati</taxon>
        <taxon>Acidobacteriota</taxon>
        <taxon>Holophagae</taxon>
        <taxon>Holophagales</taxon>
        <taxon>Holophagaceae</taxon>
        <taxon>Mesoterricola</taxon>
    </lineage>
</organism>
<dbReference type="Pfam" id="PF13188">
    <property type="entry name" value="PAS_8"/>
    <property type="match status" value="1"/>
</dbReference>
<protein>
    <recommendedName>
        <fullName evidence="2">histidine kinase</fullName>
        <ecNumber evidence="2">2.7.13.3</ecNumber>
    </recommendedName>
</protein>
<feature type="modified residue" description="4-aspartylphosphate" evidence="4">
    <location>
        <position position="968"/>
    </location>
</feature>
<evidence type="ECO:0000256" key="5">
    <source>
        <dbReference type="SAM" id="Phobius"/>
    </source>
</evidence>
<dbReference type="NCBIfam" id="TIGR00229">
    <property type="entry name" value="sensory_box"/>
    <property type="match status" value="2"/>
</dbReference>
<dbReference type="Gene3D" id="3.30.450.20">
    <property type="entry name" value="PAS domain"/>
    <property type="match status" value="2"/>
</dbReference>
<dbReference type="InterPro" id="IPR000014">
    <property type="entry name" value="PAS"/>
</dbReference>
<dbReference type="CDD" id="cd00130">
    <property type="entry name" value="PAS"/>
    <property type="match status" value="1"/>
</dbReference>
<feature type="domain" description="Response regulatory" evidence="7">
    <location>
        <begin position="917"/>
        <end position="1033"/>
    </location>
</feature>